<sequence length="144" mass="14481">MGAGGTARPAIVALAAMGVRALTVVARDAGRARGVLQLAEHLGLRASVLSFADAELSSVCRAAGVLVSTVPAEAAAPYAQSLAAAPAILDVIYHPWPTTLAAAGQRRGAVVVGGLDMLLNQAFTQVELFTGQSAPRAAMAAALH</sequence>
<comment type="caution">
    <text evidence="2">The sequence shown here is derived from an EMBL/GenBank/DDBJ whole genome shotgun (WGS) entry which is preliminary data.</text>
</comment>
<proteinExistence type="predicted"/>
<evidence type="ECO:0000313" key="2">
    <source>
        <dbReference type="EMBL" id="ESV63991.1"/>
    </source>
</evidence>
<name>A0A829MGJ9_9MYCO</name>
<protein>
    <submittedName>
        <fullName evidence="2">Shikimate / quinate 5-dehydrogenase family protein</fullName>
    </submittedName>
</protein>
<reference evidence="2 3" key="1">
    <citation type="journal article" date="2014" name="Emerg. Infect. Dis.">
        <title>High-level Relatedness among Mycobacterium abscessus subsp. massiliense Strains from Widely Separated Outbreaks.</title>
        <authorList>
            <person name="Tettelin H."/>
            <person name="Davidson R.M."/>
            <person name="Agrawal S."/>
            <person name="Aitken M.L."/>
            <person name="Shallom S."/>
            <person name="Hasan N.A."/>
            <person name="Strong M."/>
            <person name="Nogueira de Moura V.C."/>
            <person name="De Groote M.A."/>
            <person name="Duarte R.S."/>
            <person name="Hine E."/>
            <person name="Parankush S."/>
            <person name="Su Q."/>
            <person name="Daugherty S.C."/>
            <person name="Fraser C.M."/>
            <person name="Brown-Elliott B.A."/>
            <person name="Wallace R.J.Jr."/>
            <person name="Holland S.M."/>
            <person name="Sampaio E.P."/>
            <person name="Olivier K.N."/>
            <person name="Jackson M."/>
            <person name="Zelazny A.M."/>
        </authorList>
    </citation>
    <scope>NUCLEOTIDE SEQUENCE [LARGE SCALE GENOMIC DNA]</scope>
    <source>
        <strain evidence="2 3">MAB_091912_2446</strain>
    </source>
</reference>
<dbReference type="InterPro" id="IPR036291">
    <property type="entry name" value="NAD(P)-bd_dom_sf"/>
</dbReference>
<dbReference type="GO" id="GO:0005829">
    <property type="term" value="C:cytosol"/>
    <property type="evidence" value="ECO:0007669"/>
    <property type="project" value="TreeGrafter"/>
</dbReference>
<evidence type="ECO:0000313" key="3">
    <source>
        <dbReference type="Proteomes" id="UP000018502"/>
    </source>
</evidence>
<dbReference type="GO" id="GO:0050661">
    <property type="term" value="F:NADP binding"/>
    <property type="evidence" value="ECO:0007669"/>
    <property type="project" value="TreeGrafter"/>
</dbReference>
<accession>A0A829MGJ9</accession>
<feature type="domain" description="SDH C-terminal" evidence="1">
    <location>
        <begin position="114"/>
        <end position="143"/>
    </location>
</feature>
<gene>
    <name evidence="2" type="ORF">L833_1370</name>
</gene>
<dbReference type="GO" id="GO:0004764">
    <property type="term" value="F:shikimate 3-dehydrogenase (NADP+) activity"/>
    <property type="evidence" value="ECO:0007669"/>
    <property type="project" value="InterPro"/>
</dbReference>
<dbReference type="EMBL" id="AYTF01000001">
    <property type="protein sequence ID" value="ESV63991.1"/>
    <property type="molecule type" value="Genomic_DNA"/>
</dbReference>
<dbReference type="PANTHER" id="PTHR21089">
    <property type="entry name" value="SHIKIMATE DEHYDROGENASE"/>
    <property type="match status" value="1"/>
</dbReference>
<dbReference type="Pfam" id="PF18317">
    <property type="entry name" value="SDH_C"/>
    <property type="match status" value="1"/>
</dbReference>
<dbReference type="AlphaFoldDB" id="A0A829MGJ9"/>
<evidence type="ECO:0000259" key="1">
    <source>
        <dbReference type="Pfam" id="PF18317"/>
    </source>
</evidence>
<dbReference type="GO" id="GO:0009423">
    <property type="term" value="P:chorismate biosynthetic process"/>
    <property type="evidence" value="ECO:0007669"/>
    <property type="project" value="TreeGrafter"/>
</dbReference>
<dbReference type="GO" id="GO:0019632">
    <property type="term" value="P:shikimate metabolic process"/>
    <property type="evidence" value="ECO:0007669"/>
    <property type="project" value="TreeGrafter"/>
</dbReference>
<dbReference type="CDD" id="cd01065">
    <property type="entry name" value="NAD_bind_Shikimate_DH"/>
    <property type="match status" value="1"/>
</dbReference>
<dbReference type="InterPro" id="IPR041121">
    <property type="entry name" value="SDH_C"/>
</dbReference>
<dbReference type="Gene3D" id="3.40.50.720">
    <property type="entry name" value="NAD(P)-binding Rossmann-like Domain"/>
    <property type="match status" value="1"/>
</dbReference>
<dbReference type="SUPFAM" id="SSF51735">
    <property type="entry name" value="NAD(P)-binding Rossmann-fold domains"/>
    <property type="match status" value="1"/>
</dbReference>
<organism evidence="2 3">
    <name type="scientific">Mycobacteroides abscessus MAB_091912_2446</name>
    <dbReference type="NCBI Taxonomy" id="1335414"/>
    <lineage>
        <taxon>Bacteria</taxon>
        <taxon>Bacillati</taxon>
        <taxon>Actinomycetota</taxon>
        <taxon>Actinomycetes</taxon>
        <taxon>Mycobacteriales</taxon>
        <taxon>Mycobacteriaceae</taxon>
        <taxon>Mycobacteroides</taxon>
        <taxon>Mycobacteroides abscessus</taxon>
    </lineage>
</organism>
<dbReference type="PANTHER" id="PTHR21089:SF1">
    <property type="entry name" value="BIFUNCTIONAL 3-DEHYDROQUINATE DEHYDRATASE_SHIKIMATE DEHYDROGENASE, CHLOROPLASTIC"/>
    <property type="match status" value="1"/>
</dbReference>
<dbReference type="InterPro" id="IPR022893">
    <property type="entry name" value="Shikimate_DH_fam"/>
</dbReference>
<dbReference type="Proteomes" id="UP000018502">
    <property type="component" value="Unassembled WGS sequence"/>
</dbReference>